<dbReference type="InterPro" id="IPR016084">
    <property type="entry name" value="Haem_Oase-like_multi-hlx"/>
</dbReference>
<dbReference type="CDD" id="cd19358">
    <property type="entry name" value="TenA_E_Spr0628-like"/>
    <property type="match status" value="1"/>
</dbReference>
<feature type="binding site" evidence="1">
    <location>
        <position position="43"/>
    </location>
    <ligand>
        <name>substrate</name>
    </ligand>
</feature>
<feature type="binding site" evidence="1">
    <location>
        <position position="143"/>
    </location>
    <ligand>
        <name>substrate</name>
    </ligand>
</feature>
<sequence length="174" mass="20330">MLSEDLIESYRTVFDSAVDHRLVNELCAGKLADKTLLIYLVQDVKYFNLYMKIVLKTAYLCPDEAATIRFGKQVGFISNDENDYFERTIDLLCGRDSSLERYVNDKSFVLDEVKQYLSLLTRLTTRLQDYSYDQMVTYLWTTEVVYLRWAQKALKDPNVPSDLHWRLKGSLGKP</sequence>
<dbReference type="EMBL" id="CP064814">
    <property type="protein sequence ID" value="QPG75684.1"/>
    <property type="molecule type" value="Genomic_DNA"/>
</dbReference>
<name>A0A875S9E3_EENNA</name>
<proteinExistence type="predicted"/>
<accession>A0A875S9E3</accession>
<evidence type="ECO:0000313" key="3">
    <source>
        <dbReference type="Proteomes" id="UP000662931"/>
    </source>
</evidence>
<evidence type="ECO:0000256" key="1">
    <source>
        <dbReference type="PIRSR" id="PIRSR003170-2"/>
    </source>
</evidence>
<dbReference type="InterPro" id="IPR026285">
    <property type="entry name" value="TenA_E"/>
</dbReference>
<dbReference type="SUPFAM" id="SSF48613">
    <property type="entry name" value="Heme oxygenase-like"/>
    <property type="match status" value="1"/>
</dbReference>
<dbReference type="AlphaFoldDB" id="A0A875S9E3"/>
<gene>
    <name evidence="2" type="ORF">FOA43_003043</name>
</gene>
<keyword evidence="3" id="KW-1185">Reference proteome</keyword>
<dbReference type="PIRSF" id="PIRSF003170">
    <property type="entry name" value="Pet18p"/>
    <property type="match status" value="1"/>
</dbReference>
<evidence type="ECO:0008006" key="4">
    <source>
        <dbReference type="Google" id="ProtNLM"/>
    </source>
</evidence>
<organism evidence="2 3">
    <name type="scientific">Eeniella nana</name>
    <name type="common">Yeast</name>
    <name type="synonym">Brettanomyces nanus</name>
    <dbReference type="NCBI Taxonomy" id="13502"/>
    <lineage>
        <taxon>Eukaryota</taxon>
        <taxon>Fungi</taxon>
        <taxon>Dikarya</taxon>
        <taxon>Ascomycota</taxon>
        <taxon>Saccharomycotina</taxon>
        <taxon>Pichiomycetes</taxon>
        <taxon>Pichiales</taxon>
        <taxon>Pichiaceae</taxon>
        <taxon>Brettanomyces</taxon>
    </lineage>
</organism>
<dbReference type="OrthoDB" id="37730at2759"/>
<evidence type="ECO:0000313" key="2">
    <source>
        <dbReference type="EMBL" id="QPG75684.1"/>
    </source>
</evidence>
<dbReference type="Proteomes" id="UP000662931">
    <property type="component" value="Chromosome 3"/>
</dbReference>
<dbReference type="RefSeq" id="XP_038779249.1">
    <property type="nucleotide sequence ID" value="XM_038923321.1"/>
</dbReference>
<reference evidence="2" key="1">
    <citation type="submission" date="2020-10" db="EMBL/GenBank/DDBJ databases">
        <authorList>
            <person name="Roach M.J.R."/>
        </authorList>
    </citation>
    <scope>NUCLEOTIDE SEQUENCE</scope>
    <source>
        <strain evidence="2">CBS 1945</strain>
    </source>
</reference>
<dbReference type="Gene3D" id="1.20.910.10">
    <property type="entry name" value="Heme oxygenase-like"/>
    <property type="match status" value="1"/>
</dbReference>
<feature type="binding site" evidence="1">
    <location>
        <position position="81"/>
    </location>
    <ligand>
        <name>substrate</name>
    </ligand>
</feature>
<dbReference type="GeneID" id="62196444"/>
<dbReference type="KEGG" id="bnn:FOA43_003043"/>
<protein>
    <recommendedName>
        <fullName evidence="4">Thiaminase-2/PQQC domain-containing protein</fullName>
    </recommendedName>
</protein>